<feature type="region of interest" description="Disordered" evidence="12">
    <location>
        <begin position="47"/>
        <end position="92"/>
    </location>
</feature>
<comment type="subcellular location">
    <subcellularLocation>
        <location evidence="1">Membrane</location>
        <topology evidence="1">Single-pass type II membrane protein</topology>
    </subcellularLocation>
</comment>
<keyword evidence="10" id="KW-1133">Transmembrane helix</keyword>
<keyword evidence="11" id="KW-0472">Membrane</keyword>
<dbReference type="PANTHER" id="PTHR23033">
    <property type="entry name" value="BETA1,3-GALACTOSYLTRANSFERASE"/>
    <property type="match status" value="1"/>
</dbReference>
<dbReference type="GO" id="GO:0000166">
    <property type="term" value="F:nucleotide binding"/>
    <property type="evidence" value="ECO:0007669"/>
    <property type="project" value="UniProtKB-KW"/>
</dbReference>
<keyword evidence="6 14" id="KW-0808">Transferase</keyword>
<evidence type="ECO:0000256" key="1">
    <source>
        <dbReference type="ARBA" id="ARBA00004606"/>
    </source>
</evidence>
<evidence type="ECO:0000256" key="10">
    <source>
        <dbReference type="ARBA" id="ARBA00022989"/>
    </source>
</evidence>
<dbReference type="PANTHER" id="PTHR23033:SF43">
    <property type="entry name" value="APPLE DOMAIN-CONTAINING PROTEIN"/>
    <property type="match status" value="1"/>
</dbReference>
<protein>
    <recommendedName>
        <fullName evidence="4">N-acetylgalactosaminide beta-1,3-galactosyltransferase</fullName>
        <ecNumber evidence="4">2.4.1.122</ecNumber>
    </recommendedName>
</protein>
<evidence type="ECO:0000256" key="11">
    <source>
        <dbReference type="ARBA" id="ARBA00023136"/>
    </source>
</evidence>
<gene>
    <name evidence="14" type="ORF">EV356DRAFT_30831</name>
</gene>
<name>A0A6A6HGL9_VIRVR</name>
<evidence type="ECO:0000256" key="2">
    <source>
        <dbReference type="ARBA" id="ARBA00004922"/>
    </source>
</evidence>
<feature type="compositionally biased region" description="Polar residues" evidence="12">
    <location>
        <begin position="47"/>
        <end position="59"/>
    </location>
</feature>
<dbReference type="GO" id="GO:0016263">
    <property type="term" value="F:glycoprotein-N-acetylgalactosamine 3-beta-galactosyltransferase activity"/>
    <property type="evidence" value="ECO:0007669"/>
    <property type="project" value="UniProtKB-EC"/>
</dbReference>
<evidence type="ECO:0000256" key="3">
    <source>
        <dbReference type="ARBA" id="ARBA00006462"/>
    </source>
</evidence>
<evidence type="ECO:0000256" key="12">
    <source>
        <dbReference type="SAM" id="MobiDB-lite"/>
    </source>
</evidence>
<dbReference type="InterPro" id="IPR026050">
    <property type="entry name" value="C1GALT1/C1GALT1_chp1"/>
</dbReference>
<evidence type="ECO:0000256" key="5">
    <source>
        <dbReference type="ARBA" id="ARBA00022676"/>
    </source>
</evidence>
<organism evidence="14 15">
    <name type="scientific">Viridothelium virens</name>
    <name type="common">Speckled blister lichen</name>
    <name type="synonym">Trypethelium virens</name>
    <dbReference type="NCBI Taxonomy" id="1048519"/>
    <lineage>
        <taxon>Eukaryota</taxon>
        <taxon>Fungi</taxon>
        <taxon>Dikarya</taxon>
        <taxon>Ascomycota</taxon>
        <taxon>Pezizomycotina</taxon>
        <taxon>Dothideomycetes</taxon>
        <taxon>Dothideomycetes incertae sedis</taxon>
        <taxon>Trypetheliales</taxon>
        <taxon>Trypetheliaceae</taxon>
        <taxon>Viridothelium</taxon>
    </lineage>
</organism>
<evidence type="ECO:0000256" key="6">
    <source>
        <dbReference type="ARBA" id="ARBA00022679"/>
    </source>
</evidence>
<evidence type="ECO:0000256" key="8">
    <source>
        <dbReference type="ARBA" id="ARBA00022741"/>
    </source>
</evidence>
<evidence type="ECO:0000313" key="14">
    <source>
        <dbReference type="EMBL" id="KAF2237276.1"/>
    </source>
</evidence>
<dbReference type="Gene3D" id="3.90.550.50">
    <property type="match status" value="1"/>
</dbReference>
<accession>A0A6A6HGL9</accession>
<proteinExistence type="inferred from homology"/>
<evidence type="ECO:0000313" key="15">
    <source>
        <dbReference type="Proteomes" id="UP000800092"/>
    </source>
</evidence>
<keyword evidence="5" id="KW-0328">Glycosyltransferase</keyword>
<evidence type="ECO:0000259" key="13">
    <source>
        <dbReference type="Pfam" id="PF02434"/>
    </source>
</evidence>
<dbReference type="Pfam" id="PF02434">
    <property type="entry name" value="Fringe"/>
    <property type="match status" value="1"/>
</dbReference>
<feature type="domain" description="Fringe-like glycosyltransferase" evidence="13">
    <location>
        <begin position="231"/>
        <end position="312"/>
    </location>
</feature>
<evidence type="ECO:0000256" key="9">
    <source>
        <dbReference type="ARBA" id="ARBA00022968"/>
    </source>
</evidence>
<sequence>MATTFQPFLRSRWAKLLAATIAALLAFSFLSFATQLSFKVPKWNYSSQEPSKLQSTDTTPDVVEDTKSSPQPPVSPENAVQPESPTESLQSASEEKLDYWTWETHSRFRSRSQISAFDGHSDSGLCAGFPTYILADIQVSLRIGINADKAKVGAQLSSVARCIENLLIFSDLDDRVGDRRVYDVLAELPQSYRQDNPDFETYDKQKQLRAEGRLEHSNSEGWKLDRFKFLPMMEKAFEMRPNVKWYVFMEDDTYFFWDNLFRFLDNLDPDTPKYMGSPSPGKEAADGKKTWFAYGGTGFVVSRAAMKKLLARKVGPHGEYLEPSLSARYVDDIKGDCCGDSILGWAFWNAGVPLSGHWPSFCPHPIGGIPYSELYWCEPALSLHRSLPQDMIGLWKWEQERRYPGQGPLLFADLIVYFDPTSQKIRPDWENADWDGFRDPDDSPAHDSFDSCRDACFQNPRCMQYNYHARKCTFVSSIRFGWPRGPVGDGTPEENRFLAGWDLDKIKNWEVEHYCQDAHWVKPSTERIY</sequence>
<dbReference type="EC" id="2.4.1.122" evidence="4"/>
<dbReference type="AlphaFoldDB" id="A0A6A6HGL9"/>
<dbReference type="Proteomes" id="UP000800092">
    <property type="component" value="Unassembled WGS sequence"/>
</dbReference>
<keyword evidence="15" id="KW-1185">Reference proteome</keyword>
<dbReference type="EMBL" id="ML991781">
    <property type="protein sequence ID" value="KAF2237276.1"/>
    <property type="molecule type" value="Genomic_DNA"/>
</dbReference>
<reference evidence="14" key="1">
    <citation type="journal article" date="2020" name="Stud. Mycol.">
        <title>101 Dothideomycetes genomes: a test case for predicting lifestyles and emergence of pathogens.</title>
        <authorList>
            <person name="Haridas S."/>
            <person name="Albert R."/>
            <person name="Binder M."/>
            <person name="Bloem J."/>
            <person name="Labutti K."/>
            <person name="Salamov A."/>
            <person name="Andreopoulos B."/>
            <person name="Baker S."/>
            <person name="Barry K."/>
            <person name="Bills G."/>
            <person name="Bluhm B."/>
            <person name="Cannon C."/>
            <person name="Castanera R."/>
            <person name="Culley D."/>
            <person name="Daum C."/>
            <person name="Ezra D."/>
            <person name="Gonzalez J."/>
            <person name="Henrissat B."/>
            <person name="Kuo A."/>
            <person name="Liang C."/>
            <person name="Lipzen A."/>
            <person name="Lutzoni F."/>
            <person name="Magnuson J."/>
            <person name="Mondo S."/>
            <person name="Nolan M."/>
            <person name="Ohm R."/>
            <person name="Pangilinan J."/>
            <person name="Park H.-J."/>
            <person name="Ramirez L."/>
            <person name="Alfaro M."/>
            <person name="Sun H."/>
            <person name="Tritt A."/>
            <person name="Yoshinaga Y."/>
            <person name="Zwiers L.-H."/>
            <person name="Turgeon B."/>
            <person name="Goodwin S."/>
            <person name="Spatafora J."/>
            <person name="Crous P."/>
            <person name="Grigoriev I."/>
        </authorList>
    </citation>
    <scope>NUCLEOTIDE SEQUENCE</scope>
    <source>
        <strain evidence="14">Tuck. ex Michener</strain>
    </source>
</reference>
<evidence type="ECO:0000256" key="4">
    <source>
        <dbReference type="ARBA" id="ARBA00012557"/>
    </source>
</evidence>
<evidence type="ECO:0000256" key="7">
    <source>
        <dbReference type="ARBA" id="ARBA00022692"/>
    </source>
</evidence>
<dbReference type="InterPro" id="IPR003378">
    <property type="entry name" value="Fringe-like_glycosylTrfase"/>
</dbReference>
<comment type="pathway">
    <text evidence="2">Protein modification; protein glycosylation.</text>
</comment>
<comment type="similarity">
    <text evidence="3">Belongs to the glycosyltransferase 31 family. Beta3-Gal-T subfamily.</text>
</comment>
<feature type="compositionally biased region" description="Polar residues" evidence="12">
    <location>
        <begin position="81"/>
        <end position="92"/>
    </location>
</feature>
<dbReference type="OrthoDB" id="414175at2759"/>
<keyword evidence="7" id="KW-0812">Transmembrane</keyword>
<dbReference type="GO" id="GO:0016020">
    <property type="term" value="C:membrane"/>
    <property type="evidence" value="ECO:0007669"/>
    <property type="project" value="UniProtKB-SubCell"/>
</dbReference>
<keyword evidence="8" id="KW-0547">Nucleotide-binding</keyword>
<keyword evidence="9" id="KW-0735">Signal-anchor</keyword>